<keyword evidence="4" id="KW-0963">Cytoplasm</keyword>
<feature type="compositionally biased region" description="Basic and acidic residues" evidence="8">
    <location>
        <begin position="22"/>
        <end position="56"/>
    </location>
</feature>
<dbReference type="GO" id="GO:0005819">
    <property type="term" value="C:spindle"/>
    <property type="evidence" value="ECO:0007669"/>
    <property type="project" value="UniProtKB-SubCell"/>
</dbReference>
<feature type="compositionally biased region" description="Basic and acidic residues" evidence="8">
    <location>
        <begin position="702"/>
        <end position="726"/>
    </location>
</feature>
<keyword evidence="6" id="KW-0206">Cytoskeleton</keyword>
<evidence type="ECO:0000256" key="7">
    <source>
        <dbReference type="ARBA" id="ARBA00023242"/>
    </source>
</evidence>
<feature type="region of interest" description="Disordered" evidence="8">
    <location>
        <begin position="786"/>
        <end position="815"/>
    </location>
</feature>
<evidence type="ECO:0000313" key="12">
    <source>
        <dbReference type="Proteomes" id="UP001140206"/>
    </source>
</evidence>
<dbReference type="GO" id="GO:0030295">
    <property type="term" value="F:protein kinase activator activity"/>
    <property type="evidence" value="ECO:0007669"/>
    <property type="project" value="TreeGrafter"/>
</dbReference>
<feature type="region of interest" description="Disordered" evidence="8">
    <location>
        <begin position="514"/>
        <end position="541"/>
    </location>
</feature>
<evidence type="ECO:0000259" key="10">
    <source>
        <dbReference type="Pfam" id="PF12214"/>
    </source>
</evidence>
<reference evidence="11" key="1">
    <citation type="submission" date="2022-08" db="EMBL/GenBank/DDBJ databases">
        <authorList>
            <person name="Marques A."/>
        </authorList>
    </citation>
    <scope>NUCLEOTIDE SEQUENCE</scope>
    <source>
        <strain evidence="11">RhyPub2mFocal</strain>
        <tissue evidence="11">Leaves</tissue>
    </source>
</reference>
<keyword evidence="7" id="KW-0539">Nucleus</keyword>
<dbReference type="PANTHER" id="PTHR14326">
    <property type="entry name" value="TARGETING PROTEIN FOR XKLP2"/>
    <property type="match status" value="1"/>
</dbReference>
<evidence type="ECO:0000256" key="1">
    <source>
        <dbReference type="ARBA" id="ARBA00004123"/>
    </source>
</evidence>
<feature type="compositionally biased region" description="Low complexity" evidence="8">
    <location>
        <begin position="670"/>
        <end position="680"/>
    </location>
</feature>
<dbReference type="GO" id="GO:0090307">
    <property type="term" value="P:mitotic spindle assembly"/>
    <property type="evidence" value="ECO:0007669"/>
    <property type="project" value="TreeGrafter"/>
</dbReference>
<proteinExistence type="inferred from homology"/>
<keyword evidence="12" id="KW-1185">Reference proteome</keyword>
<comment type="caution">
    <text evidence="11">The sequence shown here is derived from an EMBL/GenBank/DDBJ whole genome shotgun (WGS) entry which is preliminary data.</text>
</comment>
<dbReference type="GO" id="GO:0008017">
    <property type="term" value="F:microtubule binding"/>
    <property type="evidence" value="ECO:0007669"/>
    <property type="project" value="TreeGrafter"/>
</dbReference>
<dbReference type="Pfam" id="PF12214">
    <property type="entry name" value="TPX2_importin"/>
    <property type="match status" value="1"/>
</dbReference>
<comment type="subcellular location">
    <subcellularLocation>
        <location evidence="2">Cytoplasm</location>
        <location evidence="2">Cytoskeleton</location>
        <location evidence="2">Spindle</location>
    </subcellularLocation>
    <subcellularLocation>
        <location evidence="1">Nucleus</location>
    </subcellularLocation>
</comment>
<dbReference type="InterPro" id="IPR027330">
    <property type="entry name" value="TPX2_central_dom"/>
</dbReference>
<evidence type="ECO:0000259" key="9">
    <source>
        <dbReference type="Pfam" id="PF06886"/>
    </source>
</evidence>
<dbReference type="Pfam" id="PF06886">
    <property type="entry name" value="TPX2"/>
    <property type="match status" value="1"/>
</dbReference>
<feature type="region of interest" description="Disordered" evidence="8">
    <location>
        <begin position="670"/>
        <end position="748"/>
    </location>
</feature>
<dbReference type="EMBL" id="JAMFTS010000003">
    <property type="protein sequence ID" value="KAJ4776252.1"/>
    <property type="molecule type" value="Genomic_DNA"/>
</dbReference>
<evidence type="ECO:0000256" key="4">
    <source>
        <dbReference type="ARBA" id="ARBA00022490"/>
    </source>
</evidence>
<name>A0AAV8EDD3_9POAL</name>
<dbReference type="GO" id="GO:0005880">
    <property type="term" value="C:nuclear microtubule"/>
    <property type="evidence" value="ECO:0007669"/>
    <property type="project" value="TreeGrafter"/>
</dbReference>
<accession>A0AAV8EDD3</accession>
<feature type="region of interest" description="Disordered" evidence="8">
    <location>
        <begin position="1"/>
        <end position="56"/>
    </location>
</feature>
<feature type="compositionally biased region" description="Polar residues" evidence="8">
    <location>
        <begin position="1"/>
        <end position="10"/>
    </location>
</feature>
<dbReference type="Proteomes" id="UP001140206">
    <property type="component" value="Chromosome 3"/>
</dbReference>
<organism evidence="11 12">
    <name type="scientific">Rhynchospora pubera</name>
    <dbReference type="NCBI Taxonomy" id="906938"/>
    <lineage>
        <taxon>Eukaryota</taxon>
        <taxon>Viridiplantae</taxon>
        <taxon>Streptophyta</taxon>
        <taxon>Embryophyta</taxon>
        <taxon>Tracheophyta</taxon>
        <taxon>Spermatophyta</taxon>
        <taxon>Magnoliopsida</taxon>
        <taxon>Liliopsida</taxon>
        <taxon>Poales</taxon>
        <taxon>Cyperaceae</taxon>
        <taxon>Cyperoideae</taxon>
        <taxon>Rhynchosporeae</taxon>
        <taxon>Rhynchospora</taxon>
    </lineage>
</organism>
<keyword evidence="5" id="KW-0493">Microtubule</keyword>
<feature type="domain" description="TPX2 central" evidence="10">
    <location>
        <begin position="417"/>
        <end position="518"/>
    </location>
</feature>
<evidence type="ECO:0000256" key="6">
    <source>
        <dbReference type="ARBA" id="ARBA00023212"/>
    </source>
</evidence>
<gene>
    <name evidence="11" type="ORF">LUZ62_060509</name>
</gene>
<dbReference type="InterPro" id="IPR009675">
    <property type="entry name" value="TPX2_fam"/>
</dbReference>
<evidence type="ECO:0000256" key="8">
    <source>
        <dbReference type="SAM" id="MobiDB-lite"/>
    </source>
</evidence>
<evidence type="ECO:0000313" key="11">
    <source>
        <dbReference type="EMBL" id="KAJ4776252.1"/>
    </source>
</evidence>
<feature type="compositionally biased region" description="Basic and acidic residues" evidence="8">
    <location>
        <begin position="521"/>
        <end position="532"/>
    </location>
</feature>
<evidence type="ECO:0000256" key="5">
    <source>
        <dbReference type="ARBA" id="ARBA00022701"/>
    </source>
</evidence>
<comment type="similarity">
    <text evidence="3">Belongs to the TPX2 family.</text>
</comment>
<evidence type="ECO:0000256" key="2">
    <source>
        <dbReference type="ARBA" id="ARBA00004186"/>
    </source>
</evidence>
<feature type="domain" description="TPX2 C-terminal" evidence="9">
    <location>
        <begin position="756"/>
        <end position="792"/>
    </location>
</feature>
<dbReference type="PANTHER" id="PTHR14326:SF44">
    <property type="entry name" value="TARGETING PROTEIN FOR XKLP2"/>
    <property type="match status" value="1"/>
</dbReference>
<sequence length="815" mass="92701">MAHNSVTRTTESAHRTRAAKVSSERERKKAASERERKKERERESERAREEAEVRETFDMASGSVQIDETYEFSAPRFFDFTKEETQDEIRRAEIWFEISHSHAPSPFMPKIKKKRALKIETLCNFDEVEMKVEKDAELRDQNMQQNDRIGACQGNAIQETRGQDLREETESRKSISFDYVPKSRGDACGTASQEPNKAMSVMAESSREEIPCFEFPVQLQNEMDISNAGLCTPKLVPATVHKSSVQPIHASGKGHMKVETVTCMPGDPANETGPSNSKKQTAKKIASAFMNQSIRKTPLPLSQKNTGYRSLIKSQNGKLQNPGAHDMAQENQAVKRQKLDGGRTRQILNVKPVDLAHKCTAPKRTQLSTSLKGNQFVSAAEVIKRFESGTRDLGISQNKKLLPHDDSSQTIQRPRLVLTRPKEPELQTSQRVRAVRMKSSEELEAEMLAKMPKFKARPLNKKILQAPPLPPVLNKSTHQPPEFKEFNFKTSERASRHDTCSETSSVAGFTFQSQSNPLKLTEPRPPRLETSLRARPPKVKSSQELELEELEKAPKFKARPLNRKILHQKVETISTSVSKPPLTTPKEFHFATDERLGPASASVLDQFEKLSLHSDTSFHSQKLSSTVPGLTIPNPFHLHTEERGLQKEVLLQTQLTRKQEEEEKARIPKATPYPYTTDYPVVPPKPEPKPCTKPEGFQLESLVRHEEEMRRKMEERERMEREEAQRRIYRAQPVLTEDPLPVPAKERKPLTEVQTFALHVDQRSIQRQEFDNKIKEKEVMYKRLREEAESSKTYGGREGNEAAKTDYGSSCKASS</sequence>
<protein>
    <submittedName>
        <fullName evidence="11">TPX2 (Targeting protein for Xklp2) protein family</fullName>
    </submittedName>
</protein>
<dbReference type="GO" id="GO:0060236">
    <property type="term" value="P:regulation of mitotic spindle organization"/>
    <property type="evidence" value="ECO:0007669"/>
    <property type="project" value="InterPro"/>
</dbReference>
<dbReference type="AlphaFoldDB" id="A0AAV8EDD3"/>
<dbReference type="InterPro" id="IPR027329">
    <property type="entry name" value="TPX2_C"/>
</dbReference>
<evidence type="ECO:0000256" key="3">
    <source>
        <dbReference type="ARBA" id="ARBA00005885"/>
    </source>
</evidence>